<dbReference type="Proteomes" id="UP000609172">
    <property type="component" value="Unassembled WGS sequence"/>
</dbReference>
<gene>
    <name evidence="2" type="ORF">I5M07_15125</name>
</gene>
<organism evidence="2 3">
    <name type="scientific">Flavobacterium agrisoli</name>
    <dbReference type="NCBI Taxonomy" id="2793066"/>
    <lineage>
        <taxon>Bacteria</taxon>
        <taxon>Pseudomonadati</taxon>
        <taxon>Bacteroidota</taxon>
        <taxon>Flavobacteriia</taxon>
        <taxon>Flavobacteriales</taxon>
        <taxon>Flavobacteriaceae</taxon>
        <taxon>Flavobacterium</taxon>
    </lineage>
</organism>
<dbReference type="InterPro" id="IPR027417">
    <property type="entry name" value="P-loop_NTPase"/>
</dbReference>
<dbReference type="GO" id="GO:0000731">
    <property type="term" value="P:DNA synthesis involved in DNA repair"/>
    <property type="evidence" value="ECO:0007669"/>
    <property type="project" value="TreeGrafter"/>
</dbReference>
<proteinExistence type="predicted"/>
<dbReference type="PANTHER" id="PTHR32182:SF22">
    <property type="entry name" value="ATP-DEPENDENT ENDONUCLEASE, OLD FAMILY-RELATED"/>
    <property type="match status" value="1"/>
</dbReference>
<dbReference type="InterPro" id="IPR003959">
    <property type="entry name" value="ATPase_AAA_core"/>
</dbReference>
<reference evidence="2" key="1">
    <citation type="submission" date="2020-12" db="EMBL/GenBank/DDBJ databases">
        <title>Bacterial novel species Flavobacterium sp. SE-1-e isolated from soil.</title>
        <authorList>
            <person name="Jung H.-Y."/>
        </authorList>
    </citation>
    <scope>NUCLEOTIDE SEQUENCE</scope>
    <source>
        <strain evidence="2">SE-1-e</strain>
    </source>
</reference>
<keyword evidence="3" id="KW-1185">Reference proteome</keyword>
<dbReference type="GO" id="GO:0016887">
    <property type="term" value="F:ATP hydrolysis activity"/>
    <property type="evidence" value="ECO:0007669"/>
    <property type="project" value="InterPro"/>
</dbReference>
<dbReference type="GO" id="GO:0006302">
    <property type="term" value="P:double-strand break repair"/>
    <property type="evidence" value="ECO:0007669"/>
    <property type="project" value="TreeGrafter"/>
</dbReference>
<evidence type="ECO:0000259" key="1">
    <source>
        <dbReference type="Pfam" id="PF13304"/>
    </source>
</evidence>
<protein>
    <submittedName>
        <fullName evidence="2">AAA family ATPase</fullName>
    </submittedName>
</protein>
<evidence type="ECO:0000313" key="2">
    <source>
        <dbReference type="EMBL" id="MBK0371162.1"/>
    </source>
</evidence>
<dbReference type="RefSeq" id="WP_200107287.1">
    <property type="nucleotide sequence ID" value="NZ_JAEHFV010000009.1"/>
</dbReference>
<dbReference type="AlphaFoldDB" id="A0A934UKN5"/>
<feature type="domain" description="ATPase AAA-type core" evidence="1">
    <location>
        <begin position="68"/>
        <end position="486"/>
    </location>
</feature>
<accession>A0A934UKN5</accession>
<dbReference type="EMBL" id="JAEHFV010000009">
    <property type="protein sequence ID" value="MBK0371162.1"/>
    <property type="molecule type" value="Genomic_DNA"/>
</dbReference>
<dbReference type="Gene3D" id="3.40.50.300">
    <property type="entry name" value="P-loop containing nucleotide triphosphate hydrolases"/>
    <property type="match status" value="2"/>
</dbReference>
<dbReference type="Pfam" id="PF13304">
    <property type="entry name" value="AAA_21"/>
    <property type="match status" value="1"/>
</dbReference>
<sequence>MRLLSIYIPSETLPHIFGKNHNGQTINLGGKYIYTFEENANGNVYVKDKMKNEKFIENFWLNNIKLVSAIVGENGTGKTTILNLLREPYSYCKYIYEDSNSDGHIITDNSEVNEVIYYSSFLNINQSDSENGNFKDLSKYQMMIDDTEYENLDLTTLLELHNSENLKRWIKFIELKNLSALLEEMSLPAFDKIKIKIHSISIDEYQTSYSFRPFFNELKKRVDLERTEREQAELDRLNLTKVEDIRNSRATQKIKLELEIISRVILKTQNILESSGNKYLEEGHLKNNYTIKSKEFINQPSTKDAFYWFVENSFIQLKQKSEKILFPINEIKTLIETLLSYIPESKEIDNWTEFDVNFTQALEIIKAYENFLLAFKDKFAYDKKVLISFSPSKNLSSGEKGLYDLFSVLNDLNYKTENNIHTNYNIFSKRKKTSDNLLILLDEADLGFHPEWKKKYINIIQQVIPFIFKNKSIQIIITTHDPLTLSDFPNNNIVYLFKNNARTEILDYDFKQRPTKTFGANISDLLTDSFFVNDGLIGDFAKESIEKTITWINNNKDPKDRNLDFFDKELAHHKRVILIIDESIVKIKLSEMISELEDSNNFQKQILDDEITFLTNKRKNLQ</sequence>
<name>A0A934UKN5_9FLAO</name>
<comment type="caution">
    <text evidence="2">The sequence shown here is derived from an EMBL/GenBank/DDBJ whole genome shotgun (WGS) entry which is preliminary data.</text>
</comment>
<evidence type="ECO:0000313" key="3">
    <source>
        <dbReference type="Proteomes" id="UP000609172"/>
    </source>
</evidence>
<dbReference type="SUPFAM" id="SSF52540">
    <property type="entry name" value="P-loop containing nucleoside triphosphate hydrolases"/>
    <property type="match status" value="1"/>
</dbReference>
<dbReference type="PANTHER" id="PTHR32182">
    <property type="entry name" value="DNA REPLICATION AND REPAIR PROTEIN RECF"/>
    <property type="match status" value="1"/>
</dbReference>
<dbReference type="GO" id="GO:0005524">
    <property type="term" value="F:ATP binding"/>
    <property type="evidence" value="ECO:0007669"/>
    <property type="project" value="InterPro"/>
</dbReference>